<accession>A0A135HPW9</accession>
<dbReference type="InterPro" id="IPR044527">
    <property type="entry name" value="NrtA/CpmA_ABC-bd_dom"/>
</dbReference>
<evidence type="ECO:0000256" key="5">
    <source>
        <dbReference type="ARBA" id="ARBA00023136"/>
    </source>
</evidence>
<dbReference type="EMBL" id="LNTU01000039">
    <property type="protein sequence ID" value="KXF75206.1"/>
    <property type="molecule type" value="Genomic_DNA"/>
</dbReference>
<sequence>MMDGAEISVGFLPLLDSAILIAAAEKGFARDERIEMKLVRETSWANIRDRVAVGHFQAAHMLAPMPIASNLGLSPLSVPMVAPMALGLGGNAVTVSVPLYEEMAAHGMTGDLDPADAGRALKAVIAARGGAERLRIAVVHPFSGHNYELRYWLAACGIDPERDAEIIVVPPPLMPDALASGNIDMCCVGEPWNSVAVSQGGGRIITVKARIWRNSPEKVLGVTARWADANPDVLDALLRALYRAAEWCGRSENAEELAAVLSRPHWLDVDAKLLLGCLTGALATRPDRIVQVDDFFVRHEKAATFPWQSHALWFYSQMVRWGQSRHSPQNAEIARDSYRPDIYRRALKPLPTPLPGANLKVEGALSRPQHVGASKAGLVLGPDGFFDGRIFDPDAIDAYIAGQNQHRGK</sequence>
<evidence type="ECO:0000313" key="7">
    <source>
        <dbReference type="Proteomes" id="UP000070107"/>
    </source>
</evidence>
<keyword evidence="2" id="KW-0813">Transport</keyword>
<comment type="caution">
    <text evidence="6">The sequence shown here is derived from an EMBL/GenBank/DDBJ whole genome shotgun (WGS) entry which is preliminary data.</text>
</comment>
<comment type="subcellular location">
    <subcellularLocation>
        <location evidence="1">Endomembrane system</location>
    </subcellularLocation>
</comment>
<evidence type="ECO:0000256" key="1">
    <source>
        <dbReference type="ARBA" id="ARBA00004308"/>
    </source>
</evidence>
<organism evidence="6 7">
    <name type="scientific">Paramesorhizobium deserti</name>
    <dbReference type="NCBI Taxonomy" id="1494590"/>
    <lineage>
        <taxon>Bacteria</taxon>
        <taxon>Pseudomonadati</taxon>
        <taxon>Pseudomonadota</taxon>
        <taxon>Alphaproteobacteria</taxon>
        <taxon>Hyphomicrobiales</taxon>
        <taxon>Phyllobacteriaceae</taxon>
        <taxon>Paramesorhizobium</taxon>
    </lineage>
</organism>
<keyword evidence="4" id="KW-0997">Cell inner membrane</keyword>
<evidence type="ECO:0000256" key="2">
    <source>
        <dbReference type="ARBA" id="ARBA00022448"/>
    </source>
</evidence>
<keyword evidence="5" id="KW-0472">Membrane</keyword>
<dbReference type="AlphaFoldDB" id="A0A135HPW9"/>
<dbReference type="Proteomes" id="UP000070107">
    <property type="component" value="Unassembled WGS sequence"/>
</dbReference>
<dbReference type="STRING" id="1494590.ATN84_21320"/>
<gene>
    <name evidence="6" type="ORF">ATN84_21320</name>
</gene>
<dbReference type="CDD" id="cd13553">
    <property type="entry name" value="PBP2_NrtA_CpmA_like"/>
    <property type="match status" value="1"/>
</dbReference>
<name>A0A135HPW9_9HYPH</name>
<keyword evidence="3" id="KW-1003">Cell membrane</keyword>
<dbReference type="SUPFAM" id="SSF53850">
    <property type="entry name" value="Periplasmic binding protein-like II"/>
    <property type="match status" value="1"/>
</dbReference>
<protein>
    <submittedName>
        <fullName evidence="6">Nitrate transporter</fullName>
    </submittedName>
</protein>
<dbReference type="GO" id="GO:0012505">
    <property type="term" value="C:endomembrane system"/>
    <property type="evidence" value="ECO:0007669"/>
    <property type="project" value="UniProtKB-SubCell"/>
</dbReference>
<dbReference type="PANTHER" id="PTHR30024">
    <property type="entry name" value="ALIPHATIC SULFONATES-BINDING PROTEIN-RELATED"/>
    <property type="match status" value="1"/>
</dbReference>
<evidence type="ECO:0000256" key="4">
    <source>
        <dbReference type="ARBA" id="ARBA00022519"/>
    </source>
</evidence>
<evidence type="ECO:0000313" key="6">
    <source>
        <dbReference type="EMBL" id="KXF75206.1"/>
    </source>
</evidence>
<reference evidence="6 7" key="1">
    <citation type="submission" date="2015-11" db="EMBL/GenBank/DDBJ databases">
        <title>Draft genome sequence of Paramesorhizobium deserti A-3-E, a strain highly resistant to diverse beta-lactam antibiotics.</title>
        <authorList>
            <person name="Lv R."/>
            <person name="Yang X."/>
            <person name="Fang N."/>
            <person name="Guo J."/>
            <person name="Luo X."/>
            <person name="Peng F."/>
            <person name="Yang R."/>
            <person name="Cui Y."/>
            <person name="Fang C."/>
            <person name="Song Y."/>
        </authorList>
    </citation>
    <scope>NUCLEOTIDE SEQUENCE [LARGE SCALE GENOMIC DNA]</scope>
    <source>
        <strain evidence="6 7">A-3-E</strain>
    </source>
</reference>
<evidence type="ECO:0000256" key="3">
    <source>
        <dbReference type="ARBA" id="ARBA00022475"/>
    </source>
</evidence>
<dbReference type="PANTHER" id="PTHR30024:SF43">
    <property type="entry name" value="BLL4572 PROTEIN"/>
    <property type="match status" value="1"/>
</dbReference>
<dbReference type="Gene3D" id="3.40.190.10">
    <property type="entry name" value="Periplasmic binding protein-like II"/>
    <property type="match status" value="2"/>
</dbReference>
<dbReference type="Pfam" id="PF13379">
    <property type="entry name" value="NMT1_2"/>
    <property type="match status" value="1"/>
</dbReference>
<keyword evidence="7" id="KW-1185">Reference proteome</keyword>
<proteinExistence type="predicted"/>